<dbReference type="FunFam" id="1.10.3730.10:FF:000001">
    <property type="entry name" value="Pyrroline-5-carboxylate reductase"/>
    <property type="match status" value="1"/>
</dbReference>
<dbReference type="eggNOG" id="KOG3124">
    <property type="taxonomic scope" value="Eukaryota"/>
</dbReference>
<dbReference type="InterPro" id="IPR028939">
    <property type="entry name" value="P5C_Rdtase_cat_N"/>
</dbReference>
<evidence type="ECO:0000256" key="9">
    <source>
        <dbReference type="ARBA" id="ARBA00050547"/>
    </source>
</evidence>
<comment type="pathway">
    <text evidence="12">Amino-acid biosynthesis; L-proline biosynthesis; L-proline from L-glutamate 5-semialdehyde: step 1/1.</text>
</comment>
<evidence type="ECO:0000256" key="7">
    <source>
        <dbReference type="ARBA" id="ARBA00022857"/>
    </source>
</evidence>
<dbReference type="KEGG" id="sre:PTSG_06218"/>
<comment type="similarity">
    <text evidence="2 12">Belongs to the pyrroline-5-carboxylate reductase family.</text>
</comment>
<protein>
    <recommendedName>
        <fullName evidence="3 12">Pyrroline-5-carboxylate reductase</fullName>
        <ecNumber evidence="12">1.5.1.2</ecNumber>
    </recommendedName>
</protein>
<comment type="catalytic activity">
    <reaction evidence="10 12">
        <text>L-proline + NADP(+) = (S)-1-pyrroline-5-carboxylate + NADPH + 2 H(+)</text>
        <dbReference type="Rhea" id="RHEA:14109"/>
        <dbReference type="ChEBI" id="CHEBI:15378"/>
        <dbReference type="ChEBI" id="CHEBI:17388"/>
        <dbReference type="ChEBI" id="CHEBI:57783"/>
        <dbReference type="ChEBI" id="CHEBI:58349"/>
        <dbReference type="ChEBI" id="CHEBI:60039"/>
        <dbReference type="EC" id="1.5.1.2"/>
    </reaction>
</comment>
<dbReference type="Pfam" id="PF14748">
    <property type="entry name" value="P5CR_dimer"/>
    <property type="match status" value="1"/>
</dbReference>
<evidence type="ECO:0000256" key="6">
    <source>
        <dbReference type="ARBA" id="ARBA00022650"/>
    </source>
</evidence>
<dbReference type="InterPro" id="IPR008927">
    <property type="entry name" value="6-PGluconate_DH-like_C_sf"/>
</dbReference>
<dbReference type="Gene3D" id="3.40.50.720">
    <property type="entry name" value="NAD(P)-binding Rossmann-like Domain"/>
    <property type="match status" value="1"/>
</dbReference>
<dbReference type="RefSeq" id="XP_004993106.1">
    <property type="nucleotide sequence ID" value="XM_004993049.1"/>
</dbReference>
<evidence type="ECO:0000313" key="16">
    <source>
        <dbReference type="Proteomes" id="UP000007799"/>
    </source>
</evidence>
<dbReference type="InterPro" id="IPR029036">
    <property type="entry name" value="P5CR_dimer"/>
</dbReference>
<evidence type="ECO:0000256" key="12">
    <source>
        <dbReference type="RuleBase" id="RU003903"/>
    </source>
</evidence>
<dbReference type="Gene3D" id="1.10.3730.10">
    <property type="entry name" value="ProC C-terminal domain-like"/>
    <property type="match status" value="1"/>
</dbReference>
<dbReference type="Pfam" id="PF03807">
    <property type="entry name" value="F420_oxidored"/>
    <property type="match status" value="1"/>
</dbReference>
<dbReference type="HAMAP" id="MF_01925">
    <property type="entry name" value="P5C_reductase"/>
    <property type="match status" value="1"/>
</dbReference>
<dbReference type="FunFam" id="3.40.50.720:FF:000190">
    <property type="entry name" value="Pyrroline-5-carboxylate reductase"/>
    <property type="match status" value="1"/>
</dbReference>
<dbReference type="GeneID" id="16073681"/>
<feature type="binding site" evidence="11">
    <location>
        <begin position="76"/>
        <end position="79"/>
    </location>
    <ligand>
        <name>NADP(+)</name>
        <dbReference type="ChEBI" id="CHEBI:58349"/>
    </ligand>
</feature>
<dbReference type="OMA" id="VWAVKPQ"/>
<dbReference type="SUPFAM" id="SSF51735">
    <property type="entry name" value="NAD(P)-binding Rossmann-fold domains"/>
    <property type="match status" value="1"/>
</dbReference>
<proteinExistence type="inferred from homology"/>
<feature type="domain" description="Pyrroline-5-carboxylate reductase catalytic N-terminal" evidence="13">
    <location>
        <begin position="12"/>
        <end position="105"/>
    </location>
</feature>
<dbReference type="AlphaFoldDB" id="F2UC99"/>
<dbReference type="InterPro" id="IPR053790">
    <property type="entry name" value="P5CR-like_CS"/>
</dbReference>
<dbReference type="InterPro" id="IPR000304">
    <property type="entry name" value="Pyrroline-COOH_reductase"/>
</dbReference>
<evidence type="ECO:0000256" key="10">
    <source>
        <dbReference type="ARBA" id="ARBA00052690"/>
    </source>
</evidence>
<evidence type="ECO:0000256" key="4">
    <source>
        <dbReference type="ARBA" id="ARBA00022490"/>
    </source>
</evidence>
<dbReference type="SUPFAM" id="SSF48179">
    <property type="entry name" value="6-phosphogluconate dehydrogenase C-terminal domain-like"/>
    <property type="match status" value="1"/>
</dbReference>
<evidence type="ECO:0000313" key="15">
    <source>
        <dbReference type="EMBL" id="EGD74206.1"/>
    </source>
</evidence>
<organism evidence="16">
    <name type="scientific">Salpingoeca rosetta (strain ATCC 50818 / BSB-021)</name>
    <dbReference type="NCBI Taxonomy" id="946362"/>
    <lineage>
        <taxon>Eukaryota</taxon>
        <taxon>Choanoflagellata</taxon>
        <taxon>Craspedida</taxon>
        <taxon>Salpingoecidae</taxon>
        <taxon>Salpingoeca</taxon>
    </lineage>
</organism>
<evidence type="ECO:0000256" key="3">
    <source>
        <dbReference type="ARBA" id="ARBA00021413"/>
    </source>
</evidence>
<dbReference type="PANTHER" id="PTHR11645:SF0">
    <property type="entry name" value="PYRROLINE-5-CARBOXYLATE REDUCTASE 3"/>
    <property type="match status" value="1"/>
</dbReference>
<gene>
    <name evidence="15" type="ORF">PTSG_06218</name>
</gene>
<keyword evidence="5 12" id="KW-0028">Amino-acid biosynthesis</keyword>
<feature type="binding site" evidence="11">
    <location>
        <position position="63"/>
    </location>
    <ligand>
        <name>NADPH</name>
        <dbReference type="ChEBI" id="CHEBI:57783"/>
    </ligand>
</feature>
<dbReference type="PIRSF" id="PIRSF000193">
    <property type="entry name" value="Pyrrol-5-carb_rd"/>
    <property type="match status" value="1"/>
</dbReference>
<feature type="binding site" evidence="11">
    <location>
        <begin position="15"/>
        <end position="20"/>
    </location>
    <ligand>
        <name>NADP(+)</name>
        <dbReference type="ChEBI" id="CHEBI:58349"/>
    </ligand>
</feature>
<comment type="subcellular location">
    <subcellularLocation>
        <location evidence="1">Cytoplasm</location>
    </subcellularLocation>
</comment>
<reference evidence="15" key="1">
    <citation type="submission" date="2009-08" db="EMBL/GenBank/DDBJ databases">
        <title>Annotation of Salpingoeca rosetta.</title>
        <authorList>
            <consortium name="The Broad Institute Genome Sequencing Platform"/>
            <person name="Russ C."/>
            <person name="Cuomo C."/>
            <person name="Burger G."/>
            <person name="Gray M.W."/>
            <person name="Holland P.W.H."/>
            <person name="King N."/>
            <person name="Lang F.B.F."/>
            <person name="Roger A.J."/>
            <person name="Ruiz-Trillo I."/>
            <person name="Young S.K."/>
            <person name="Zeng Q."/>
            <person name="Gargeya S."/>
            <person name="Alvarado L."/>
            <person name="Berlin A."/>
            <person name="Chapman S.B."/>
            <person name="Chen Z."/>
            <person name="Freedman E."/>
            <person name="Gellesch M."/>
            <person name="Goldberg J."/>
            <person name="Griggs A."/>
            <person name="Gujja S."/>
            <person name="Heilman E."/>
            <person name="Heiman D."/>
            <person name="Howarth C."/>
            <person name="Mehta T."/>
            <person name="Neiman D."/>
            <person name="Pearson M."/>
            <person name="Roberts A."/>
            <person name="Saif S."/>
            <person name="Shea T."/>
            <person name="Shenoy N."/>
            <person name="Sisk P."/>
            <person name="Stolte C."/>
            <person name="Sykes S."/>
            <person name="White J."/>
            <person name="Yandava C."/>
            <person name="Haas B."/>
            <person name="Nusbaum C."/>
            <person name="Birren B."/>
        </authorList>
    </citation>
    <scope>NUCLEOTIDE SEQUENCE [LARGE SCALE GENOMIC DNA]</scope>
    <source>
        <strain evidence="15">ATCC 50818</strain>
    </source>
</reference>
<feature type="domain" description="Pyrroline-5-carboxylate reductase dimerisation" evidence="14">
    <location>
        <begin position="168"/>
        <end position="272"/>
    </location>
</feature>
<evidence type="ECO:0000256" key="2">
    <source>
        <dbReference type="ARBA" id="ARBA00005525"/>
    </source>
</evidence>
<dbReference type="STRING" id="946362.F2UC99"/>
<dbReference type="EC" id="1.5.1.2" evidence="12"/>
<dbReference type="GO" id="GO:0004735">
    <property type="term" value="F:pyrroline-5-carboxylate reductase activity"/>
    <property type="evidence" value="ECO:0007669"/>
    <property type="project" value="UniProtKB-EC"/>
</dbReference>
<dbReference type="GO" id="GO:0005737">
    <property type="term" value="C:cytoplasm"/>
    <property type="evidence" value="ECO:0007669"/>
    <property type="project" value="UniProtKB-SubCell"/>
</dbReference>
<comment type="catalytic activity">
    <reaction evidence="9">
        <text>L-proline + NAD(+) = (S)-1-pyrroline-5-carboxylate + NADH + 2 H(+)</text>
        <dbReference type="Rhea" id="RHEA:14105"/>
        <dbReference type="ChEBI" id="CHEBI:15378"/>
        <dbReference type="ChEBI" id="CHEBI:17388"/>
        <dbReference type="ChEBI" id="CHEBI:57540"/>
        <dbReference type="ChEBI" id="CHEBI:57945"/>
        <dbReference type="ChEBI" id="CHEBI:60039"/>
        <dbReference type="EC" id="1.5.1.2"/>
    </reaction>
</comment>
<dbReference type="NCBIfam" id="TIGR00112">
    <property type="entry name" value="proC"/>
    <property type="match status" value="1"/>
</dbReference>
<evidence type="ECO:0000259" key="13">
    <source>
        <dbReference type="Pfam" id="PF03807"/>
    </source>
</evidence>
<dbReference type="PROSITE" id="PS00521">
    <property type="entry name" value="P5CR"/>
    <property type="match status" value="1"/>
</dbReference>
<dbReference type="Proteomes" id="UP000007799">
    <property type="component" value="Unassembled WGS sequence"/>
</dbReference>
<evidence type="ECO:0000256" key="8">
    <source>
        <dbReference type="ARBA" id="ARBA00023002"/>
    </source>
</evidence>
<evidence type="ECO:0000256" key="1">
    <source>
        <dbReference type="ARBA" id="ARBA00004496"/>
    </source>
</evidence>
<dbReference type="InParanoid" id="F2UC99"/>
<dbReference type="UniPathway" id="UPA00098">
    <property type="reaction ID" value="UER00361"/>
</dbReference>
<dbReference type="EMBL" id="GL832968">
    <property type="protein sequence ID" value="EGD74206.1"/>
    <property type="molecule type" value="Genomic_DNA"/>
</dbReference>
<keyword evidence="16" id="KW-1185">Reference proteome</keyword>
<dbReference type="FunCoup" id="F2UC99">
    <property type="interactions" value="987"/>
</dbReference>
<dbReference type="InterPro" id="IPR036291">
    <property type="entry name" value="NAD(P)-bd_dom_sf"/>
</dbReference>
<keyword evidence="8 12" id="KW-0560">Oxidoreductase</keyword>
<keyword evidence="7 11" id="KW-0521">NADP</keyword>
<name>F2UC99_SALR5</name>
<sequence>MESLMKQKNPVIGFIGCGKMAQAMMRGMIQGFVTPASNIHAADPSEECIKAVSDVGINTHAKNVDVVKAAEVVVIAVKPNVVVSVLQEIASAVGTSTLVVSIAAGVRIKTLQKHLKSHARIVRVMPNTPALVREGATAIAADPDATPEDIALVEEMMSAIGTCVRVKESHMNAVTGLSGSGPAYGYMMIEAMADGGVRAGLSRREAQLLAAQTLLGAAKMVLETNDHPAHLKDQVCSPNGTTIAGVHALEDGGFRGAVITAVAAAAKRAEELGFAE</sequence>
<keyword evidence="6 12" id="KW-0641">Proline biosynthesis</keyword>
<dbReference type="GO" id="GO:0055129">
    <property type="term" value="P:L-proline biosynthetic process"/>
    <property type="evidence" value="ECO:0007669"/>
    <property type="project" value="UniProtKB-UniPathway"/>
</dbReference>
<keyword evidence="4" id="KW-0963">Cytoplasm</keyword>
<evidence type="ECO:0000256" key="11">
    <source>
        <dbReference type="PIRSR" id="PIRSR000193-1"/>
    </source>
</evidence>
<accession>F2UC99</accession>
<dbReference type="OrthoDB" id="10263291at2759"/>
<evidence type="ECO:0000259" key="14">
    <source>
        <dbReference type="Pfam" id="PF14748"/>
    </source>
</evidence>
<dbReference type="PANTHER" id="PTHR11645">
    <property type="entry name" value="PYRROLINE-5-CARBOXYLATE REDUCTASE"/>
    <property type="match status" value="1"/>
</dbReference>
<evidence type="ECO:0000256" key="5">
    <source>
        <dbReference type="ARBA" id="ARBA00022605"/>
    </source>
</evidence>